<keyword evidence="4" id="KW-0862">Zinc</keyword>
<organism evidence="6 7">
    <name type="scientific">Algoriphagus faecimaris</name>
    <dbReference type="NCBI Taxonomy" id="686796"/>
    <lineage>
        <taxon>Bacteria</taxon>
        <taxon>Pseudomonadati</taxon>
        <taxon>Bacteroidota</taxon>
        <taxon>Cytophagia</taxon>
        <taxon>Cytophagales</taxon>
        <taxon>Cyclobacteriaceae</taxon>
        <taxon>Algoriphagus</taxon>
    </lineage>
</organism>
<accession>A0A1G6T4D5</accession>
<dbReference type="SUPFAM" id="SSF53187">
    <property type="entry name" value="Zn-dependent exopeptidases"/>
    <property type="match status" value="1"/>
</dbReference>
<gene>
    <name evidence="6" type="ORF">SAMN04488104_102063</name>
</gene>
<dbReference type="AlphaFoldDB" id="A0A1G6T4D5"/>
<dbReference type="Proteomes" id="UP000199060">
    <property type="component" value="Unassembled WGS sequence"/>
</dbReference>
<keyword evidence="7" id="KW-1185">Reference proteome</keyword>
<dbReference type="EMBL" id="FNAC01000020">
    <property type="protein sequence ID" value="SDD23908.1"/>
    <property type="molecule type" value="Genomic_DNA"/>
</dbReference>
<dbReference type="PANTHER" id="PTHR37326:SF2">
    <property type="entry name" value="SUCCINYLGLUTAMATE DESUCCINYLASE_ASPARTOACYLASE FAMILY PROTEIN"/>
    <property type="match status" value="1"/>
</dbReference>
<evidence type="ECO:0000256" key="1">
    <source>
        <dbReference type="ARBA" id="ARBA00001947"/>
    </source>
</evidence>
<dbReference type="GO" id="GO:0016788">
    <property type="term" value="F:hydrolase activity, acting on ester bonds"/>
    <property type="evidence" value="ECO:0007669"/>
    <property type="project" value="InterPro"/>
</dbReference>
<dbReference type="Gene3D" id="3.40.630.10">
    <property type="entry name" value="Zn peptidases"/>
    <property type="match status" value="1"/>
</dbReference>
<sequence length="314" mass="34416">MREVQINGIKIRPGQAVNIELPIAKLPTHTLIDLPIFIRAAKEEGPVVLVSGGVHGDEINGIVTARRILEEIDAGLELLKGTLIIIPLVNIYGFLSNSRTFPDGRDLNRSFPGSKKGSLAGRIAYILSEEIIPQIDFGIDFHTGGRMLTNHPQIRVDFKDKVGVELAKAFGTHYVVNSKMIDKTFRKEAFKAKKHILVFEGGESMRIDELSTEEGVNGTKRLLHHLGMIAENPEAKDTLILSQSDWVRSRASGIFNSSVKLGDQVKKGQILARISDPYGQVKIPVKAPSNGYVIGLNNLPVINVGEALLHIGKL</sequence>
<dbReference type="InterPro" id="IPR043795">
    <property type="entry name" value="N-alpha-Ac-DABA-like"/>
</dbReference>
<feature type="domain" description="Succinylglutamate desuccinylase/Aspartoacylase catalytic" evidence="5">
    <location>
        <begin position="45"/>
        <end position="226"/>
    </location>
</feature>
<reference evidence="7" key="1">
    <citation type="submission" date="2016-10" db="EMBL/GenBank/DDBJ databases">
        <authorList>
            <person name="Varghese N."/>
            <person name="Submissions S."/>
        </authorList>
    </citation>
    <scope>NUCLEOTIDE SEQUENCE [LARGE SCALE GENOMIC DNA]</scope>
    <source>
        <strain evidence="7">DSM 23095</strain>
    </source>
</reference>
<proteinExistence type="predicted"/>
<dbReference type="PANTHER" id="PTHR37326">
    <property type="entry name" value="BLL3975 PROTEIN"/>
    <property type="match status" value="1"/>
</dbReference>
<dbReference type="CDD" id="cd06251">
    <property type="entry name" value="M14_ASTE_ASPA-like"/>
    <property type="match status" value="1"/>
</dbReference>
<dbReference type="InterPro" id="IPR055438">
    <property type="entry name" value="AstE_AspA_cat"/>
</dbReference>
<dbReference type="GO" id="GO:0046872">
    <property type="term" value="F:metal ion binding"/>
    <property type="evidence" value="ECO:0007669"/>
    <property type="project" value="UniProtKB-KW"/>
</dbReference>
<dbReference type="RefSeq" id="WP_087939786.1">
    <property type="nucleotide sequence ID" value="NZ_FNAC01000020.1"/>
</dbReference>
<evidence type="ECO:0000256" key="3">
    <source>
        <dbReference type="ARBA" id="ARBA00022801"/>
    </source>
</evidence>
<evidence type="ECO:0000256" key="4">
    <source>
        <dbReference type="ARBA" id="ARBA00022833"/>
    </source>
</evidence>
<name>A0A1G6T4D5_9BACT</name>
<evidence type="ECO:0000256" key="2">
    <source>
        <dbReference type="ARBA" id="ARBA00022723"/>
    </source>
</evidence>
<keyword evidence="2" id="KW-0479">Metal-binding</keyword>
<dbReference type="OrthoDB" id="9782876at2"/>
<protein>
    <recommendedName>
        <fullName evidence="5">Succinylglutamate desuccinylase/Aspartoacylase catalytic domain-containing protein</fullName>
    </recommendedName>
</protein>
<evidence type="ECO:0000259" key="5">
    <source>
        <dbReference type="Pfam" id="PF24827"/>
    </source>
</evidence>
<comment type="cofactor">
    <cofactor evidence="1">
        <name>Zn(2+)</name>
        <dbReference type="ChEBI" id="CHEBI:29105"/>
    </cofactor>
</comment>
<dbReference type="GO" id="GO:0016811">
    <property type="term" value="F:hydrolase activity, acting on carbon-nitrogen (but not peptide) bonds, in linear amides"/>
    <property type="evidence" value="ECO:0007669"/>
    <property type="project" value="InterPro"/>
</dbReference>
<dbReference type="Pfam" id="PF24827">
    <property type="entry name" value="AstE_AspA_cat"/>
    <property type="match status" value="1"/>
</dbReference>
<dbReference type="STRING" id="686796.SAMN04488104_102063"/>
<evidence type="ECO:0000313" key="7">
    <source>
        <dbReference type="Proteomes" id="UP000199060"/>
    </source>
</evidence>
<dbReference type="PIRSF" id="PIRSF039012">
    <property type="entry name" value="ASP"/>
    <property type="match status" value="1"/>
</dbReference>
<keyword evidence="3" id="KW-0378">Hydrolase</keyword>
<dbReference type="InterPro" id="IPR053138">
    <property type="entry name" value="N-alpha-Ac-DABA_deacetylase"/>
</dbReference>
<evidence type="ECO:0000313" key="6">
    <source>
        <dbReference type="EMBL" id="SDD23908.1"/>
    </source>
</evidence>